<organism evidence="2">
    <name type="scientific">Laurencia nipponica</name>
    <dbReference type="NCBI Taxonomy" id="860636"/>
    <lineage>
        <taxon>Eukaryota</taxon>
        <taxon>Rhodophyta</taxon>
        <taxon>Florideophyceae</taxon>
        <taxon>Rhodymeniophycidae</taxon>
        <taxon>Ceramiales</taxon>
        <taxon>Rhodomelaceae</taxon>
        <taxon>Laurencieae</taxon>
        <taxon>Laurencia</taxon>
    </lineage>
</organism>
<evidence type="ECO:0000313" key="2">
    <source>
        <dbReference type="EMBL" id="BBD71150.1"/>
    </source>
</evidence>
<dbReference type="InterPro" id="IPR052559">
    <property type="entry name" value="V-haloperoxidase"/>
</dbReference>
<dbReference type="InterPro" id="IPR036938">
    <property type="entry name" value="PAP2/HPO_sf"/>
</dbReference>
<dbReference type="SUPFAM" id="SSF48317">
    <property type="entry name" value="Acid phosphatase/Vanadium-dependent haloperoxidase"/>
    <property type="match status" value="2"/>
</dbReference>
<reference evidence="2" key="1">
    <citation type="submission" date="2017-09" db="EMBL/GenBank/DDBJ databases">
        <title>Vanadium-dependent Bromoperoxidase type 3 from the Red Alga Laurencia nipponica, laurencin-producing race.</title>
        <authorList>
            <person name="Kaneko K."/>
            <person name="Washio K."/>
            <person name="Kobayashi D."/>
            <person name="Morikawa M."/>
            <person name="Okino T."/>
        </authorList>
    </citation>
    <scope>NUCLEOTIDE SEQUENCE</scope>
</reference>
<dbReference type="PANTHER" id="PTHR34599:SF1">
    <property type="entry name" value="PHOSPHATIDIC ACID PHOSPHATASE TYPE 2_HALOPEROXIDASE DOMAIN-CONTAINING PROTEIN"/>
    <property type="match status" value="1"/>
</dbReference>
<accession>A0A2Z6DQZ2</accession>
<proteinExistence type="evidence at transcript level"/>
<keyword evidence="2" id="KW-0575">Peroxidase</keyword>
<dbReference type="PANTHER" id="PTHR34599">
    <property type="entry name" value="PEROXIDASE-RELATED"/>
    <property type="match status" value="1"/>
</dbReference>
<dbReference type="EMBL" id="LC325819">
    <property type="protein sequence ID" value="BBD71150.1"/>
    <property type="molecule type" value="mRNA"/>
</dbReference>
<sequence>MQFFTHIPFDWPRRNRAFDIRLTTSVQSRDAIYTGDDGHVTNGDETRFPLSLLGSFTKGLPHALDTSLLLNRSSFDAFVRAIDTGDVDFIKTLPLGPDPTGANNFFSSAMASGANTRGWESMAAGLAFTLEGPDAQRVTMPPAPQIDSVELGYEMSEAYWMALCRDVAFNDFGSADIVKAAAESLGNHPWLTVDQSLQQQEQQQQVCYNNNNNNNNSNLLTPAETRRREFELRNGMGITTDTVFRGVLQGDDIGPYLSQFLIIGCDTLGGFPRTDPAAYITGLIRYGSNRIDQRVRKATPSRDYMTTWGAYIDVTNGADVRGRESYVAPTGPNFNDEETHTFIHTPRDLATYVHYDALYQAYFNACLLLLAIGADFDDGIPFTKSDVVDKQTGFVLWGEPHILSLLVEVVQKSLKAVRFQKFNVHRRTRPETVAGWVDCVKRPRPTPVSVAAATSEGAGQNGFEKVLKPIEALCRYVDDDLLNRVREHNFIQNDTQLDGDNNLPRRNDFDPVLSSTTDHCKSNQKQQQYSQQTAEQQEQEQKAIGTFLLPMAFAEGSPMHASYGAGHATVAGACTTILKAFFNTNDTLPFTFKTSANGTRLEQVKCEQKLRVGDELNKLCSNVSIGRDWAGVHWRSDYTESIKLGEEVALGLLREQANIYVEQFSMTVPLFDGGVEVISNRK</sequence>
<keyword evidence="2" id="KW-0560">Oxidoreductase</keyword>
<dbReference type="InterPro" id="IPR016119">
    <property type="entry name" value="Br/Cl_peroxidase_C"/>
</dbReference>
<dbReference type="Gene3D" id="1.10.606.10">
    <property type="entry name" value="Vanadium-containing Chloroperoxidase, domain 2"/>
    <property type="match status" value="1"/>
</dbReference>
<protein>
    <submittedName>
        <fullName evidence="2">Vanadium-dependent bromoperoxidase 3</fullName>
    </submittedName>
</protein>
<name>A0A2Z6DQZ2_9FLOR</name>
<dbReference type="AlphaFoldDB" id="A0A2Z6DQZ2"/>
<dbReference type="GO" id="GO:0004601">
    <property type="term" value="F:peroxidase activity"/>
    <property type="evidence" value="ECO:0007669"/>
    <property type="project" value="UniProtKB-KW"/>
</dbReference>
<evidence type="ECO:0000256" key="1">
    <source>
        <dbReference type="SAM" id="MobiDB-lite"/>
    </source>
</evidence>
<gene>
    <name evidence="2" type="primary">LnVBPO3</name>
</gene>
<feature type="region of interest" description="Disordered" evidence="1">
    <location>
        <begin position="494"/>
        <end position="518"/>
    </location>
</feature>